<accession>A0AA44BCL2</accession>
<keyword evidence="6" id="KW-0175">Coiled coil</keyword>
<dbReference type="Proteomes" id="UP000449710">
    <property type="component" value="Unassembled WGS sequence"/>
</dbReference>
<comment type="subunit">
    <text evidence="2">Heterotrimer of A, B and C subunits.</text>
</comment>
<dbReference type="AlphaFoldDB" id="A0AA44BCL2"/>
<evidence type="ECO:0000256" key="3">
    <source>
        <dbReference type="ARBA" id="ARBA00024799"/>
    </source>
</evidence>
<evidence type="ECO:0000256" key="2">
    <source>
        <dbReference type="ARBA" id="ARBA00011123"/>
    </source>
</evidence>
<dbReference type="GO" id="GO:0006450">
    <property type="term" value="P:regulation of translational fidelity"/>
    <property type="evidence" value="ECO:0007669"/>
    <property type="project" value="InterPro"/>
</dbReference>
<evidence type="ECO:0000313" key="8">
    <source>
        <dbReference type="Proteomes" id="UP000449710"/>
    </source>
</evidence>
<sequence length="101" mass="12439">MMERFERKELNRLCRQSRLRLKNKEIRKLQEDLQELSGYLTKLEGIEVTNTYEAIEEGYWMHKNKTPLRKDRVEEFDQKELMRKNFPKRNHNFVTVPKVIK</sequence>
<proteinExistence type="inferred from homology"/>
<evidence type="ECO:0000256" key="6">
    <source>
        <dbReference type="SAM" id="Coils"/>
    </source>
</evidence>
<comment type="function">
    <text evidence="3">Allows the formation of correctly charged Asn-tRNA(Asn) or Gln-tRNA(Gln) through the transamidation of misacylated Asp-tRNA(Asn) or Glu-tRNA(Gln) in organisms which lack either or both of asparaginyl-tRNA or glutaminyl-tRNA synthetases. The reaction takes place in the presence of glutamine and ATP through an activated phospho-Asp-tRNA(Asn) or phospho-Glu-tRNA(Gln).</text>
</comment>
<dbReference type="InterPro" id="IPR003837">
    <property type="entry name" value="GatC"/>
</dbReference>
<evidence type="ECO:0000313" key="7">
    <source>
        <dbReference type="EMBL" id="NBG87464.1"/>
    </source>
</evidence>
<comment type="catalytic activity">
    <reaction evidence="4">
        <text>L-aspartyl-tRNA(Asn) + L-glutamine + ATP + H2O = L-asparaginyl-tRNA(Asn) + L-glutamate + ADP + phosphate + 2 H(+)</text>
        <dbReference type="Rhea" id="RHEA:14513"/>
        <dbReference type="Rhea" id="RHEA-COMP:9674"/>
        <dbReference type="Rhea" id="RHEA-COMP:9677"/>
        <dbReference type="ChEBI" id="CHEBI:15377"/>
        <dbReference type="ChEBI" id="CHEBI:15378"/>
        <dbReference type="ChEBI" id="CHEBI:29985"/>
        <dbReference type="ChEBI" id="CHEBI:30616"/>
        <dbReference type="ChEBI" id="CHEBI:43474"/>
        <dbReference type="ChEBI" id="CHEBI:58359"/>
        <dbReference type="ChEBI" id="CHEBI:78515"/>
        <dbReference type="ChEBI" id="CHEBI:78516"/>
        <dbReference type="ChEBI" id="CHEBI:456216"/>
    </reaction>
</comment>
<comment type="catalytic activity">
    <reaction evidence="5">
        <text>L-glutamyl-tRNA(Gln) + L-glutamine + ATP + H2O = L-glutaminyl-tRNA(Gln) + L-glutamate + ADP + phosphate + H(+)</text>
        <dbReference type="Rhea" id="RHEA:17521"/>
        <dbReference type="Rhea" id="RHEA-COMP:9681"/>
        <dbReference type="Rhea" id="RHEA-COMP:9684"/>
        <dbReference type="ChEBI" id="CHEBI:15377"/>
        <dbReference type="ChEBI" id="CHEBI:15378"/>
        <dbReference type="ChEBI" id="CHEBI:29985"/>
        <dbReference type="ChEBI" id="CHEBI:30616"/>
        <dbReference type="ChEBI" id="CHEBI:43474"/>
        <dbReference type="ChEBI" id="CHEBI:58359"/>
        <dbReference type="ChEBI" id="CHEBI:78520"/>
        <dbReference type="ChEBI" id="CHEBI:78521"/>
        <dbReference type="ChEBI" id="CHEBI:456216"/>
    </reaction>
</comment>
<dbReference type="NCBIfam" id="TIGR00135">
    <property type="entry name" value="gatC"/>
    <property type="match status" value="1"/>
</dbReference>
<gene>
    <name evidence="7" type="primary">gatC</name>
    <name evidence="7" type="ORF">ISALK_03030</name>
</gene>
<dbReference type="GO" id="GO:0070681">
    <property type="term" value="P:glutaminyl-tRNAGln biosynthesis via transamidation"/>
    <property type="evidence" value="ECO:0007669"/>
    <property type="project" value="TreeGrafter"/>
</dbReference>
<dbReference type="PANTHER" id="PTHR15004:SF0">
    <property type="entry name" value="GLUTAMYL-TRNA(GLN) AMIDOTRANSFERASE SUBUNIT C, MITOCHONDRIAL"/>
    <property type="match status" value="1"/>
</dbReference>
<evidence type="ECO:0000256" key="4">
    <source>
        <dbReference type="ARBA" id="ARBA00047380"/>
    </source>
</evidence>
<dbReference type="InterPro" id="IPR036113">
    <property type="entry name" value="Asp/Glu-ADT_sf_sub_c"/>
</dbReference>
<reference evidence="7 8" key="1">
    <citation type="submission" date="2019-04" db="EMBL/GenBank/DDBJ databases">
        <title>Isachenkonia alkalipeptolytica gen. nov. sp. nov. a new anaerobic, alkiliphilic organothrophic bacterium capable to reduce synthesized ferrihydrite isolated from a soda lake.</title>
        <authorList>
            <person name="Toshchakov S.V."/>
            <person name="Zavarzina D.G."/>
            <person name="Zhilina T.N."/>
            <person name="Kostrikina N.A."/>
            <person name="Kublanov I.V."/>
        </authorList>
    </citation>
    <scope>NUCLEOTIDE SEQUENCE [LARGE SCALE GENOMIC DNA]</scope>
    <source>
        <strain evidence="7 8">Z-1701</strain>
    </source>
</reference>
<evidence type="ECO:0000256" key="1">
    <source>
        <dbReference type="ARBA" id="ARBA00010757"/>
    </source>
</evidence>
<feature type="coiled-coil region" evidence="6">
    <location>
        <begin position="7"/>
        <end position="46"/>
    </location>
</feature>
<dbReference type="SUPFAM" id="SSF141000">
    <property type="entry name" value="Glu-tRNAGln amidotransferase C subunit"/>
    <property type="match status" value="1"/>
</dbReference>
<dbReference type="PANTHER" id="PTHR15004">
    <property type="entry name" value="GLUTAMYL-TRNA(GLN) AMIDOTRANSFERASE SUBUNIT C, MITOCHONDRIAL"/>
    <property type="match status" value="1"/>
</dbReference>
<comment type="caution">
    <text evidence="7">The sequence shown here is derived from an EMBL/GenBank/DDBJ whole genome shotgun (WGS) entry which is preliminary data.</text>
</comment>
<evidence type="ECO:0000256" key="5">
    <source>
        <dbReference type="ARBA" id="ARBA00047913"/>
    </source>
</evidence>
<name>A0AA44BCL2_9CLOT</name>
<dbReference type="Pfam" id="PF02686">
    <property type="entry name" value="GatC"/>
    <property type="match status" value="1"/>
</dbReference>
<organism evidence="7 8">
    <name type="scientific">Isachenkonia alkalipeptolytica</name>
    <dbReference type="NCBI Taxonomy" id="2565777"/>
    <lineage>
        <taxon>Bacteria</taxon>
        <taxon>Bacillati</taxon>
        <taxon>Bacillota</taxon>
        <taxon>Clostridia</taxon>
        <taxon>Eubacteriales</taxon>
        <taxon>Clostridiaceae</taxon>
        <taxon>Isachenkonia</taxon>
    </lineage>
</organism>
<keyword evidence="8" id="KW-1185">Reference proteome</keyword>
<dbReference type="EMBL" id="SUMG01000002">
    <property type="protein sequence ID" value="NBG87464.1"/>
    <property type="molecule type" value="Genomic_DNA"/>
</dbReference>
<comment type="similarity">
    <text evidence="1">Belongs to the GatC family.</text>
</comment>
<protein>
    <submittedName>
        <fullName evidence="7">Asp-tRNA(Asn)/Glu-tRNA(Gln) amidotransferase subunit GatC</fullName>
    </submittedName>
</protein>